<dbReference type="InterPro" id="IPR010445">
    <property type="entry name" value="LapA_dom"/>
</dbReference>
<gene>
    <name evidence="8" type="ORF">GQ651_15120</name>
</gene>
<evidence type="ECO:0000256" key="6">
    <source>
        <dbReference type="SAM" id="Phobius"/>
    </source>
</evidence>
<feature type="compositionally biased region" description="Basic and acidic residues" evidence="5">
    <location>
        <begin position="82"/>
        <end position="105"/>
    </location>
</feature>
<keyword evidence="2 6" id="KW-0812">Transmembrane</keyword>
<evidence type="ECO:0000256" key="3">
    <source>
        <dbReference type="ARBA" id="ARBA00022989"/>
    </source>
</evidence>
<dbReference type="RefSeq" id="WP_160765029.1">
    <property type="nucleotide sequence ID" value="NZ_WUPT01000002.1"/>
</dbReference>
<feature type="transmembrane region" description="Helical" evidence="6">
    <location>
        <begin position="46"/>
        <end position="68"/>
    </location>
</feature>
<keyword evidence="1" id="KW-1003">Cell membrane</keyword>
<sequence length="114" mass="12890">MRYIRSAVLAVIAIFLITIALANRGPMTLRLMPEPLQALFGIDWEVTLPVFVILVIAVAVGVFLGFVWEWVREHKHRAAATTERRQRQELEKQVRATAPREKGGDDILALVEKS</sequence>
<dbReference type="Proteomes" id="UP000480350">
    <property type="component" value="Unassembled WGS sequence"/>
</dbReference>
<organism evidence="8 9">
    <name type="scientific">Kangsaoukella pontilimi</name>
    <dbReference type="NCBI Taxonomy" id="2691042"/>
    <lineage>
        <taxon>Bacteria</taxon>
        <taxon>Pseudomonadati</taxon>
        <taxon>Pseudomonadota</taxon>
        <taxon>Alphaproteobacteria</taxon>
        <taxon>Rhodobacterales</taxon>
        <taxon>Paracoccaceae</taxon>
        <taxon>Kangsaoukella</taxon>
    </lineage>
</organism>
<evidence type="ECO:0000256" key="1">
    <source>
        <dbReference type="ARBA" id="ARBA00022475"/>
    </source>
</evidence>
<keyword evidence="3 6" id="KW-1133">Transmembrane helix</keyword>
<keyword evidence="4 6" id="KW-0472">Membrane</keyword>
<feature type="region of interest" description="Disordered" evidence="5">
    <location>
        <begin position="78"/>
        <end position="105"/>
    </location>
</feature>
<evidence type="ECO:0000256" key="4">
    <source>
        <dbReference type="ARBA" id="ARBA00023136"/>
    </source>
</evidence>
<dbReference type="GO" id="GO:0005886">
    <property type="term" value="C:plasma membrane"/>
    <property type="evidence" value="ECO:0007669"/>
    <property type="project" value="InterPro"/>
</dbReference>
<reference evidence="8 9" key="2">
    <citation type="submission" date="2020-03" db="EMBL/GenBank/DDBJ databases">
        <title>Kangsaoukella pontilimi gen. nov., sp. nov., a new member of the family Rhodobacteraceae isolated from a tidal mudflat.</title>
        <authorList>
            <person name="Kim I.S."/>
        </authorList>
    </citation>
    <scope>NUCLEOTIDE SEQUENCE [LARGE SCALE GENOMIC DNA]</scope>
    <source>
        <strain evidence="8 9">GH1-50</strain>
    </source>
</reference>
<reference evidence="8 9" key="1">
    <citation type="submission" date="2019-12" db="EMBL/GenBank/DDBJ databases">
        <authorList>
            <person name="Lee S.D."/>
        </authorList>
    </citation>
    <scope>NUCLEOTIDE SEQUENCE [LARGE SCALE GENOMIC DNA]</scope>
    <source>
        <strain evidence="8 9">GH1-50</strain>
    </source>
</reference>
<dbReference type="Pfam" id="PF06305">
    <property type="entry name" value="LapA_dom"/>
    <property type="match status" value="1"/>
</dbReference>
<evidence type="ECO:0000313" key="9">
    <source>
        <dbReference type="Proteomes" id="UP000480350"/>
    </source>
</evidence>
<protein>
    <submittedName>
        <fullName evidence="8">DUF1049 domain-containing protein</fullName>
    </submittedName>
</protein>
<evidence type="ECO:0000256" key="2">
    <source>
        <dbReference type="ARBA" id="ARBA00022692"/>
    </source>
</evidence>
<evidence type="ECO:0000259" key="7">
    <source>
        <dbReference type="Pfam" id="PF06305"/>
    </source>
</evidence>
<name>A0A7C9MSE2_9RHOB</name>
<dbReference type="AlphaFoldDB" id="A0A7C9MSE2"/>
<accession>A0A7C9MSE2</accession>
<feature type="domain" description="Lipopolysaccharide assembly protein A" evidence="7">
    <location>
        <begin position="43"/>
        <end position="94"/>
    </location>
</feature>
<proteinExistence type="predicted"/>
<evidence type="ECO:0000313" key="8">
    <source>
        <dbReference type="EMBL" id="MXQ09177.1"/>
    </source>
</evidence>
<comment type="caution">
    <text evidence="8">The sequence shown here is derived from an EMBL/GenBank/DDBJ whole genome shotgun (WGS) entry which is preliminary data.</text>
</comment>
<evidence type="ECO:0000256" key="5">
    <source>
        <dbReference type="SAM" id="MobiDB-lite"/>
    </source>
</evidence>
<keyword evidence="9" id="KW-1185">Reference proteome</keyword>
<dbReference type="EMBL" id="WUPT01000002">
    <property type="protein sequence ID" value="MXQ09177.1"/>
    <property type="molecule type" value="Genomic_DNA"/>
</dbReference>